<keyword evidence="3" id="KW-1185">Reference proteome</keyword>
<feature type="domain" description="AB hydrolase-1" evidence="1">
    <location>
        <begin position="43"/>
        <end position="282"/>
    </location>
</feature>
<dbReference type="GO" id="GO:0016787">
    <property type="term" value="F:hydrolase activity"/>
    <property type="evidence" value="ECO:0007669"/>
    <property type="project" value="UniProtKB-KW"/>
</dbReference>
<dbReference type="Proteomes" id="UP001175228">
    <property type="component" value="Unassembled WGS sequence"/>
</dbReference>
<sequence length="312" mass="35295">MAASQRTSTKISIPHSIEPNCCIVGILQQLTPDQPTNGRKIALILHGSAGHKDYLFHKRLGLCLPLDSFRFDFRGCHETPGTWRQHGFEDEVTDISVVVDYLAKTFGYQVALIVGHSRGSIVAMRWLCTTEAGKKVSGFVNVSGRYRMHKIHGERNSPPYFIVLLILCLITETPLAKKWSESFLSQGFHIWTPTVARKILSIKIHPEDVENFCKFDTSLVWDRFPQGTDVLTIHGLSDTQVPPYDAVIYARALSNRDPGTHSLHLMEYTDHNFIERQDEVVATILEWWGAHERGDLQSGIWRGTATDLRGKM</sequence>
<reference evidence="2" key="1">
    <citation type="submission" date="2023-06" db="EMBL/GenBank/DDBJ databases">
        <authorList>
            <consortium name="Lawrence Berkeley National Laboratory"/>
            <person name="Ahrendt S."/>
            <person name="Sahu N."/>
            <person name="Indic B."/>
            <person name="Wong-Bajracharya J."/>
            <person name="Merenyi Z."/>
            <person name="Ke H.-M."/>
            <person name="Monk M."/>
            <person name="Kocsube S."/>
            <person name="Drula E."/>
            <person name="Lipzen A."/>
            <person name="Balint B."/>
            <person name="Henrissat B."/>
            <person name="Andreopoulos B."/>
            <person name="Martin F.M."/>
            <person name="Harder C.B."/>
            <person name="Rigling D."/>
            <person name="Ford K.L."/>
            <person name="Foster G.D."/>
            <person name="Pangilinan J."/>
            <person name="Papanicolaou A."/>
            <person name="Barry K."/>
            <person name="LaButti K."/>
            <person name="Viragh M."/>
            <person name="Koriabine M."/>
            <person name="Yan M."/>
            <person name="Riley R."/>
            <person name="Champramary S."/>
            <person name="Plett K.L."/>
            <person name="Tsai I.J."/>
            <person name="Slot J."/>
            <person name="Sipos G."/>
            <person name="Plett J."/>
            <person name="Nagy L.G."/>
            <person name="Grigoriev I.V."/>
        </authorList>
    </citation>
    <scope>NUCLEOTIDE SEQUENCE</scope>
    <source>
        <strain evidence="2">HWK02</strain>
    </source>
</reference>
<dbReference type="Pfam" id="PF12697">
    <property type="entry name" value="Abhydrolase_6"/>
    <property type="match status" value="1"/>
</dbReference>
<accession>A0AA39TYB1</accession>
<evidence type="ECO:0000259" key="1">
    <source>
        <dbReference type="Pfam" id="PF12697"/>
    </source>
</evidence>
<dbReference type="SUPFAM" id="SSF53474">
    <property type="entry name" value="alpha/beta-Hydrolases"/>
    <property type="match status" value="1"/>
</dbReference>
<keyword evidence="2" id="KW-0378">Hydrolase</keyword>
<organism evidence="2 3">
    <name type="scientific">Armillaria luteobubalina</name>
    <dbReference type="NCBI Taxonomy" id="153913"/>
    <lineage>
        <taxon>Eukaryota</taxon>
        <taxon>Fungi</taxon>
        <taxon>Dikarya</taxon>
        <taxon>Basidiomycota</taxon>
        <taxon>Agaricomycotina</taxon>
        <taxon>Agaricomycetes</taxon>
        <taxon>Agaricomycetidae</taxon>
        <taxon>Agaricales</taxon>
        <taxon>Marasmiineae</taxon>
        <taxon>Physalacriaceae</taxon>
        <taxon>Armillaria</taxon>
    </lineage>
</organism>
<protein>
    <submittedName>
        <fullName evidence="2">Alpha/Beta hydrolase protein</fullName>
    </submittedName>
</protein>
<dbReference type="InterPro" id="IPR029058">
    <property type="entry name" value="AB_hydrolase_fold"/>
</dbReference>
<evidence type="ECO:0000313" key="2">
    <source>
        <dbReference type="EMBL" id="KAK0503681.1"/>
    </source>
</evidence>
<dbReference type="InterPro" id="IPR000073">
    <property type="entry name" value="AB_hydrolase_1"/>
</dbReference>
<evidence type="ECO:0000313" key="3">
    <source>
        <dbReference type="Proteomes" id="UP001175228"/>
    </source>
</evidence>
<comment type="caution">
    <text evidence="2">The sequence shown here is derived from an EMBL/GenBank/DDBJ whole genome shotgun (WGS) entry which is preliminary data.</text>
</comment>
<gene>
    <name evidence="2" type="ORF">EDD18DRAFT_1130222</name>
</gene>
<dbReference type="Gene3D" id="3.40.50.1820">
    <property type="entry name" value="alpha/beta hydrolase"/>
    <property type="match status" value="1"/>
</dbReference>
<dbReference type="PANTHER" id="PTHR42886">
    <property type="entry name" value="RE40534P-RELATED"/>
    <property type="match status" value="1"/>
</dbReference>
<proteinExistence type="predicted"/>
<dbReference type="EMBL" id="JAUEPU010000003">
    <property type="protein sequence ID" value="KAK0503681.1"/>
    <property type="molecule type" value="Genomic_DNA"/>
</dbReference>
<dbReference type="PANTHER" id="PTHR42886:SF53">
    <property type="entry name" value="ALPHA_BETA-HYDROLASES SUPERFAMILY PROTEIN"/>
    <property type="match status" value="1"/>
</dbReference>
<name>A0AA39TYB1_9AGAR</name>
<dbReference type="AlphaFoldDB" id="A0AA39TYB1"/>